<organism evidence="2 3">
    <name type="scientific">miscellaneous Crenarchaeota group-15 archaeon DG-45</name>
    <dbReference type="NCBI Taxonomy" id="1685127"/>
    <lineage>
        <taxon>Archaea</taxon>
        <taxon>Candidatus Bathyarchaeota</taxon>
        <taxon>MCG-15</taxon>
    </lineage>
</organism>
<dbReference type="InterPro" id="IPR038763">
    <property type="entry name" value="DHH_sf"/>
</dbReference>
<dbReference type="SUPFAM" id="SSF64182">
    <property type="entry name" value="DHH phosphoesterases"/>
    <property type="match status" value="1"/>
</dbReference>
<evidence type="ECO:0000313" key="3">
    <source>
        <dbReference type="Proteomes" id="UP000037210"/>
    </source>
</evidence>
<dbReference type="Gene3D" id="3.10.310.30">
    <property type="match status" value="1"/>
</dbReference>
<name>A0A0M0BLW1_9ARCH</name>
<protein>
    <recommendedName>
        <fullName evidence="1">DHHA1 domain-containing protein</fullName>
    </recommendedName>
</protein>
<dbReference type="Pfam" id="PF02272">
    <property type="entry name" value="DHHA1"/>
    <property type="match status" value="1"/>
</dbReference>
<proteinExistence type="predicted"/>
<sequence length="326" mass="35342">MDMMMDKKTACVSHGEDADGLICAAMLRRLKDASTTLVTYDDFGAPLRRIHSPTDEFYICDLNIREERVEEILRINRFARVTIVDHHPTAEGVLERLELAGATVVHSPLDCASALLYDHLRDDLGREAARLAAYAAVSDQFEDGPIAVELLSGLDRQFVQHEALILAHALHRETSDRFRSRVVEELSRLAFPHRIEGAVDAALAHIEHMAGLLEVLPEKASSLGRLAYAGAVDGASLGAVAGLIVDAMGVDVGVCYKKGAEGRLNVSIRGRRGLRIHLGEVTRLLAEGRGGFGGGHMRASGASIPYEDPLEFIRALGEALEAAEHG</sequence>
<dbReference type="GO" id="GO:0003676">
    <property type="term" value="F:nucleic acid binding"/>
    <property type="evidence" value="ECO:0007669"/>
    <property type="project" value="InterPro"/>
</dbReference>
<dbReference type="PANTHER" id="PTHR42146">
    <property type="entry name" value="3',5'-CYCLIC-NUCLEOTIDE PHOSPHODIESTERASE"/>
    <property type="match status" value="1"/>
</dbReference>
<dbReference type="Proteomes" id="UP000037210">
    <property type="component" value="Unassembled WGS sequence"/>
</dbReference>
<dbReference type="AlphaFoldDB" id="A0A0M0BLW1"/>
<feature type="domain" description="DHHA1" evidence="1">
    <location>
        <begin position="231"/>
        <end position="316"/>
    </location>
</feature>
<dbReference type="PANTHER" id="PTHR42146:SF1">
    <property type="entry name" value="OLIGORIBONUCLEASE NRNB"/>
    <property type="match status" value="1"/>
</dbReference>
<comment type="caution">
    <text evidence="2">The sequence shown here is derived from an EMBL/GenBank/DDBJ whole genome shotgun (WGS) entry which is preliminary data.</text>
</comment>
<evidence type="ECO:0000313" key="2">
    <source>
        <dbReference type="EMBL" id="KON29528.1"/>
    </source>
</evidence>
<evidence type="ECO:0000259" key="1">
    <source>
        <dbReference type="Pfam" id="PF02272"/>
    </source>
</evidence>
<dbReference type="EMBL" id="LFWZ01000061">
    <property type="protein sequence ID" value="KON29528.1"/>
    <property type="molecule type" value="Genomic_DNA"/>
</dbReference>
<dbReference type="InterPro" id="IPR003156">
    <property type="entry name" value="DHHA1_dom"/>
</dbReference>
<gene>
    <name evidence="2" type="ORF">AC482_06210</name>
</gene>
<reference evidence="2 3" key="1">
    <citation type="submission" date="2015-06" db="EMBL/GenBank/DDBJ databases">
        <title>New insights into the roles of widespread benthic archaea in carbon and nitrogen cycling.</title>
        <authorList>
            <person name="Lazar C.S."/>
            <person name="Baker B.J."/>
            <person name="Seitz K.W."/>
            <person name="Hyde A.S."/>
            <person name="Dick G.J."/>
            <person name="Hinrichs K.-U."/>
            <person name="Teske A.P."/>
        </authorList>
    </citation>
    <scope>NUCLEOTIDE SEQUENCE [LARGE SCALE GENOMIC DNA]</scope>
    <source>
        <strain evidence="2">DG-45</strain>
    </source>
</reference>
<dbReference type="InterPro" id="IPR052968">
    <property type="entry name" value="Nucleotide_metab_enz"/>
</dbReference>
<accession>A0A0M0BLW1</accession>